<accession>A0A5M9ZJ21</accession>
<feature type="transmembrane region" description="Helical" evidence="1">
    <location>
        <begin position="21"/>
        <end position="45"/>
    </location>
</feature>
<feature type="transmembrane region" description="Helical" evidence="1">
    <location>
        <begin position="65"/>
        <end position="87"/>
    </location>
</feature>
<evidence type="ECO:0000256" key="1">
    <source>
        <dbReference type="SAM" id="Phobius"/>
    </source>
</evidence>
<reference evidence="2 3" key="1">
    <citation type="journal article" date="2019" name="Syst. Appl. Microbiol.">
        <title>Characterization of Bifidobacterium species in feaces of the Egyptian fruit bat: Description of B. vespertilionis sp. nov. and B. rousetti sp. nov.</title>
        <authorList>
            <person name="Modesto M."/>
            <person name="Satti M."/>
            <person name="Watanabe K."/>
            <person name="Puglisi E."/>
            <person name="Morelli L."/>
            <person name="Huang C.-H."/>
            <person name="Liou J.-S."/>
            <person name="Miyashita M."/>
            <person name="Tamura T."/>
            <person name="Saito S."/>
            <person name="Mori K."/>
            <person name="Huang L."/>
            <person name="Sciavilla P."/>
            <person name="Sandri C."/>
            <person name="Spiezio C."/>
            <person name="Vitali F."/>
            <person name="Cavalieri D."/>
            <person name="Perpetuini G."/>
            <person name="Tofalo R."/>
            <person name="Bonetti A."/>
            <person name="Arita M."/>
            <person name="Mattarelli P."/>
        </authorList>
    </citation>
    <scope>NUCLEOTIDE SEQUENCE [LARGE SCALE GENOMIC DNA]</scope>
    <source>
        <strain evidence="2 3">RST17</strain>
    </source>
</reference>
<organism evidence="2 3">
    <name type="scientific">Bifidobacterium myosotis</name>
    <dbReference type="NCBI Taxonomy" id="1630166"/>
    <lineage>
        <taxon>Bacteria</taxon>
        <taxon>Bacillati</taxon>
        <taxon>Actinomycetota</taxon>
        <taxon>Actinomycetes</taxon>
        <taxon>Bifidobacteriales</taxon>
        <taxon>Bifidobacteriaceae</taxon>
        <taxon>Bifidobacterium</taxon>
    </lineage>
</organism>
<keyword evidence="1" id="KW-1133">Transmembrane helix</keyword>
<proteinExistence type="predicted"/>
<keyword evidence="1" id="KW-0472">Membrane</keyword>
<evidence type="ECO:0000313" key="2">
    <source>
        <dbReference type="EMBL" id="KAA8826922.1"/>
    </source>
</evidence>
<evidence type="ECO:0000313" key="3">
    <source>
        <dbReference type="Proteomes" id="UP000410049"/>
    </source>
</evidence>
<keyword evidence="1" id="KW-0812">Transmembrane</keyword>
<name>A0A5M9ZJ21_9BIFI</name>
<dbReference type="RefSeq" id="WP_150379878.1">
    <property type="nucleotide sequence ID" value="NZ_RZUH01000009.1"/>
</dbReference>
<gene>
    <name evidence="2" type="ORF">EMO91_10340</name>
</gene>
<protein>
    <submittedName>
        <fullName evidence="2">Uncharacterized protein</fullName>
    </submittedName>
</protein>
<dbReference type="Proteomes" id="UP000410049">
    <property type="component" value="Unassembled WGS sequence"/>
</dbReference>
<dbReference type="EMBL" id="RZUH01000009">
    <property type="protein sequence ID" value="KAA8826922.1"/>
    <property type="molecule type" value="Genomic_DNA"/>
</dbReference>
<dbReference type="AlphaFoldDB" id="A0A5M9ZJ21"/>
<sequence>MTDASDHPTPRRRDPLTAPGLLLAAAGLLLMGGGWWLTRAAWAAFSAMPADMRDAAGPLAGELGGGLLVLAGLPAAVAGLACLAVAWRRRRRATDA</sequence>
<comment type="caution">
    <text evidence="2">The sequence shown here is derived from an EMBL/GenBank/DDBJ whole genome shotgun (WGS) entry which is preliminary data.</text>
</comment>